<feature type="region of interest" description="Disordered" evidence="1">
    <location>
        <begin position="69"/>
        <end position="97"/>
    </location>
</feature>
<sequence length="180" mass="20779">MANRGGFQDATSKSKQINHLRRLLRSVVSITFAKDRDNPKSKLSSIQSGEKVNTRQKRFEVHKAQINTPRAGNTSSTYYRSPSTKGTKRKMEAQLSEPSSFQETSFRTYFDLLDAAVKQLQLEVSLLRAKKYQFDVSAKVDNVMNHNCRFAFLICPKWNRLCKGQSSKRQRLTVYQIHDR</sequence>
<organism evidence="2">
    <name type="scientific">Bigelowiella natans</name>
    <name type="common">Pedinomonas minutissima</name>
    <name type="synonym">Chlorarachnion sp. (strain CCMP621)</name>
    <dbReference type="NCBI Taxonomy" id="227086"/>
    <lineage>
        <taxon>Eukaryota</taxon>
        <taxon>Sar</taxon>
        <taxon>Rhizaria</taxon>
        <taxon>Cercozoa</taxon>
        <taxon>Chlorarachniophyceae</taxon>
        <taxon>Bigelowiella</taxon>
    </lineage>
</organism>
<accession>A0A7S2KKN4</accession>
<feature type="compositionally biased region" description="Polar residues" evidence="1">
    <location>
        <begin position="69"/>
        <end position="85"/>
    </location>
</feature>
<name>A0A7S2KKN4_BIGNA</name>
<proteinExistence type="predicted"/>
<protein>
    <submittedName>
        <fullName evidence="2">Uncharacterized protein</fullName>
    </submittedName>
</protein>
<evidence type="ECO:0000256" key="1">
    <source>
        <dbReference type="SAM" id="MobiDB-lite"/>
    </source>
</evidence>
<reference evidence="2" key="1">
    <citation type="submission" date="2021-01" db="EMBL/GenBank/DDBJ databases">
        <authorList>
            <person name="Corre E."/>
            <person name="Pelletier E."/>
            <person name="Niang G."/>
            <person name="Scheremetjew M."/>
            <person name="Finn R."/>
            <person name="Kale V."/>
            <person name="Holt S."/>
            <person name="Cochrane G."/>
            <person name="Meng A."/>
            <person name="Brown T."/>
            <person name="Cohen L."/>
        </authorList>
    </citation>
    <scope>NUCLEOTIDE SEQUENCE</scope>
    <source>
        <strain evidence="2">CCMP1258.1</strain>
    </source>
</reference>
<gene>
    <name evidence="2" type="ORF">BIGN1055_LOCUS717</name>
</gene>
<dbReference type="EMBL" id="HBHA01001119">
    <property type="protein sequence ID" value="CAD9578839.1"/>
    <property type="molecule type" value="Transcribed_RNA"/>
</dbReference>
<evidence type="ECO:0000313" key="2">
    <source>
        <dbReference type="EMBL" id="CAD9578839.1"/>
    </source>
</evidence>
<dbReference type="AlphaFoldDB" id="A0A7S2KKN4"/>